<dbReference type="GO" id="GO:0046654">
    <property type="term" value="P:tetrahydrofolate biosynthetic process"/>
    <property type="evidence" value="ECO:0007669"/>
    <property type="project" value="InterPro"/>
</dbReference>
<evidence type="ECO:0000256" key="2">
    <source>
        <dbReference type="ARBA" id="ARBA00005080"/>
    </source>
</evidence>
<dbReference type="SUPFAM" id="SSF55620">
    <property type="entry name" value="Tetrahydrobiopterin biosynthesis enzymes-like"/>
    <property type="match status" value="1"/>
</dbReference>
<dbReference type="Gene3D" id="3.30.1130.10">
    <property type="match status" value="1"/>
</dbReference>
<dbReference type="FunFam" id="3.30.1130.10:FF:000001">
    <property type="entry name" value="GTP cyclohydrolase 1"/>
    <property type="match status" value="1"/>
</dbReference>
<name>D8U1U1_VOLCA</name>
<dbReference type="PANTHER" id="PTHR11109">
    <property type="entry name" value="GTP CYCLOHYDROLASE I"/>
    <property type="match status" value="1"/>
</dbReference>
<evidence type="ECO:0000313" key="10">
    <source>
        <dbReference type="Proteomes" id="UP000001058"/>
    </source>
</evidence>
<keyword evidence="10" id="KW-1185">Reference proteome</keyword>
<comment type="catalytic activity">
    <reaction evidence="1">
        <text>GTP + H2O = 7,8-dihydroneopterin 3'-triphosphate + formate + H(+)</text>
        <dbReference type="Rhea" id="RHEA:17473"/>
        <dbReference type="ChEBI" id="CHEBI:15377"/>
        <dbReference type="ChEBI" id="CHEBI:15378"/>
        <dbReference type="ChEBI" id="CHEBI:15740"/>
        <dbReference type="ChEBI" id="CHEBI:37565"/>
        <dbReference type="ChEBI" id="CHEBI:58462"/>
        <dbReference type="EC" id="3.5.4.16"/>
    </reaction>
</comment>
<dbReference type="Gene3D" id="1.10.286.10">
    <property type="match status" value="1"/>
</dbReference>
<dbReference type="HAMAP" id="MF_00223">
    <property type="entry name" value="FolE"/>
    <property type="match status" value="1"/>
</dbReference>
<dbReference type="PANTHER" id="PTHR11109:SF7">
    <property type="entry name" value="GTP CYCLOHYDROLASE 1"/>
    <property type="match status" value="1"/>
</dbReference>
<dbReference type="Pfam" id="PF01227">
    <property type="entry name" value="GTP_cyclohydroI"/>
    <property type="match status" value="1"/>
</dbReference>
<dbReference type="GO" id="GO:0005737">
    <property type="term" value="C:cytoplasm"/>
    <property type="evidence" value="ECO:0007669"/>
    <property type="project" value="TreeGrafter"/>
</dbReference>
<evidence type="ECO:0000256" key="6">
    <source>
        <dbReference type="ARBA" id="ARBA00022801"/>
    </source>
</evidence>
<proteinExistence type="inferred from homology"/>
<dbReference type="GO" id="GO:0003934">
    <property type="term" value="F:GTP cyclohydrolase I activity"/>
    <property type="evidence" value="ECO:0007669"/>
    <property type="project" value="UniProtKB-EC"/>
</dbReference>
<evidence type="ECO:0000256" key="5">
    <source>
        <dbReference type="ARBA" id="ARBA00017272"/>
    </source>
</evidence>
<dbReference type="GO" id="GO:0008270">
    <property type="term" value="F:zinc ion binding"/>
    <property type="evidence" value="ECO:0007669"/>
    <property type="project" value="TreeGrafter"/>
</dbReference>
<dbReference type="InterPro" id="IPR043134">
    <property type="entry name" value="GTP-CH-I_N"/>
</dbReference>
<accession>D8U1U1</accession>
<protein>
    <recommendedName>
        <fullName evidence="5">GTP cyclohydrolase 1</fullName>
        <ecNumber evidence="4">3.5.4.16</ecNumber>
    </recommendedName>
    <alternativeName>
        <fullName evidence="7">GTP cyclohydrolase I</fullName>
    </alternativeName>
</protein>
<organism evidence="10">
    <name type="scientific">Volvox carteri f. nagariensis</name>
    <dbReference type="NCBI Taxonomy" id="3068"/>
    <lineage>
        <taxon>Eukaryota</taxon>
        <taxon>Viridiplantae</taxon>
        <taxon>Chlorophyta</taxon>
        <taxon>core chlorophytes</taxon>
        <taxon>Chlorophyceae</taxon>
        <taxon>CS clade</taxon>
        <taxon>Chlamydomonadales</taxon>
        <taxon>Volvocaceae</taxon>
        <taxon>Volvox</taxon>
    </lineage>
</organism>
<dbReference type="NCBIfam" id="NF006826">
    <property type="entry name" value="PRK09347.1-3"/>
    <property type="match status" value="1"/>
</dbReference>
<dbReference type="AlphaFoldDB" id="D8U1U1"/>
<evidence type="ECO:0000256" key="3">
    <source>
        <dbReference type="ARBA" id="ARBA00008085"/>
    </source>
</evidence>
<sequence>MAPLQRDRDKLARMEQAVRTLLQGLGEDVDREGLRDTPKRVAKALLDCTQGYHQDTSRSLFHEPLVHQGGEGIVVVRDIDFASTSEETLLPFHGRCHVAYRPKGGVVLGLSKLARLTKQYAKRLQTQQRLAASIALALQHSLECHGVASRGGGVMVVCDAAHMCMVARGVENHSGSTTTFAVRGVFARRPELRRAVLRLFREHR</sequence>
<dbReference type="GO" id="GO:0006729">
    <property type="term" value="P:tetrahydrobiopterin biosynthetic process"/>
    <property type="evidence" value="ECO:0007669"/>
    <property type="project" value="TreeGrafter"/>
</dbReference>
<evidence type="ECO:0000256" key="7">
    <source>
        <dbReference type="ARBA" id="ARBA00030854"/>
    </source>
</evidence>
<dbReference type="InterPro" id="IPR001474">
    <property type="entry name" value="GTP_CycHdrlase_I"/>
</dbReference>
<feature type="domain" description="GTP cyclohydrolase I" evidence="8">
    <location>
        <begin position="14"/>
        <end position="200"/>
    </location>
</feature>
<dbReference type="Proteomes" id="UP000001058">
    <property type="component" value="Unassembled WGS sequence"/>
</dbReference>
<reference evidence="9 10" key="1">
    <citation type="journal article" date="2010" name="Science">
        <title>Genomic analysis of organismal complexity in the multicellular green alga Volvox carteri.</title>
        <authorList>
            <person name="Prochnik S.E."/>
            <person name="Umen J."/>
            <person name="Nedelcu A.M."/>
            <person name="Hallmann A."/>
            <person name="Miller S.M."/>
            <person name="Nishii I."/>
            <person name="Ferris P."/>
            <person name="Kuo A."/>
            <person name="Mitros T."/>
            <person name="Fritz-Laylin L.K."/>
            <person name="Hellsten U."/>
            <person name="Chapman J."/>
            <person name="Simakov O."/>
            <person name="Rensing S.A."/>
            <person name="Terry A."/>
            <person name="Pangilinan J."/>
            <person name="Kapitonov V."/>
            <person name="Jurka J."/>
            <person name="Salamov A."/>
            <person name="Shapiro H."/>
            <person name="Schmutz J."/>
            <person name="Grimwood J."/>
            <person name="Lindquist E."/>
            <person name="Lucas S."/>
            <person name="Grigoriev I.V."/>
            <person name="Schmitt R."/>
            <person name="Kirk D."/>
            <person name="Rokhsar D.S."/>
        </authorList>
    </citation>
    <scope>NUCLEOTIDE SEQUENCE [LARGE SCALE GENOMIC DNA]</scope>
    <source>
        <strain evidence="10">f. Nagariensis / Eve</strain>
    </source>
</reference>
<evidence type="ECO:0000313" key="9">
    <source>
        <dbReference type="EMBL" id="EFJ46172.1"/>
    </source>
</evidence>
<comment type="pathway">
    <text evidence="2">Cofactor biosynthesis; 7,8-dihydroneopterin triphosphate biosynthesis; 7,8-dihydroneopterin triphosphate from GTP: step 1/1.</text>
</comment>
<dbReference type="InterPro" id="IPR043133">
    <property type="entry name" value="GTP-CH-I_C/QueF"/>
</dbReference>
<dbReference type="EC" id="3.5.4.16" evidence="4"/>
<dbReference type="InParanoid" id="D8U1U1"/>
<evidence type="ECO:0000256" key="1">
    <source>
        <dbReference type="ARBA" id="ARBA00001052"/>
    </source>
</evidence>
<dbReference type="KEGG" id="vcn:VOLCADRAFT_62867"/>
<dbReference type="UniPathway" id="UPA00848">
    <property type="reaction ID" value="UER00151"/>
</dbReference>
<comment type="similarity">
    <text evidence="3">Belongs to the GTP cyclohydrolase I family.</text>
</comment>
<dbReference type="GO" id="GO:0005525">
    <property type="term" value="F:GTP binding"/>
    <property type="evidence" value="ECO:0007669"/>
    <property type="project" value="TreeGrafter"/>
</dbReference>
<evidence type="ECO:0000256" key="4">
    <source>
        <dbReference type="ARBA" id="ARBA00012715"/>
    </source>
</evidence>
<dbReference type="EMBL" id="GL378352">
    <property type="protein sequence ID" value="EFJ46172.1"/>
    <property type="molecule type" value="Genomic_DNA"/>
</dbReference>
<dbReference type="InterPro" id="IPR020602">
    <property type="entry name" value="GTP_CycHdrlase_I_dom"/>
</dbReference>
<dbReference type="GeneID" id="9627271"/>
<dbReference type="eggNOG" id="KOG2698">
    <property type="taxonomic scope" value="Eukaryota"/>
</dbReference>
<keyword evidence="6" id="KW-0378">Hydrolase</keyword>
<dbReference type="NCBIfam" id="NF006825">
    <property type="entry name" value="PRK09347.1-2"/>
    <property type="match status" value="1"/>
</dbReference>
<gene>
    <name evidence="9" type="ORF">VOLCADRAFT_62867</name>
</gene>
<dbReference type="RefSeq" id="XP_002952619.1">
    <property type="nucleotide sequence ID" value="XM_002952573.1"/>
</dbReference>
<dbReference type="OrthoDB" id="4966at2759"/>
<dbReference type="STRING" id="3068.D8U1U1"/>
<evidence type="ECO:0000259" key="8">
    <source>
        <dbReference type="Pfam" id="PF01227"/>
    </source>
</evidence>